<sequence length="468" mass="52319">MSRKQQLLKRHRRTKRIALLIGLLVLIAAGVLVAWWLPLILAVVLWAAHEAWFADHLFYSPNEDYAYAFPHGSEVPGLRLDAGRLLLDAPLAADDTLIVGIELHSSWLGRFIDPAVELLGMQTPDRQVFERGVGGRRYLNLTGAADALAAGKLQVRGRFCRINGQPTLWRFRQPDYRQQRVMVIAPHADDAELAAFSLYSQAAESWIVTLTAGEIEAEHYQQMGLPKAQAAQLKGRLRAWDSIAVPRWAGVPEAQCVQLGYFCMQLAAMQAAPDQAQASREAQLSDTRLFRQFNAFALPGDVDGAPTWHNLIADLRALLLKARPQVIVLPTPLLDPHADHICAHAAILEALEGLAWQPDTLLGYANHLHDNDRWPMGDSGAGVALPPRFDTADELVPCSFTLALSLQQDKAMALGMMHDLQPRAPFKRRVRRWLQQVLAGRSPSPYGENEFFRKAVRRHELLWVLKQD</sequence>
<dbReference type="EMBL" id="CP039631">
    <property type="protein sequence ID" value="QCG64992.1"/>
    <property type="molecule type" value="Genomic_DNA"/>
</dbReference>
<name>A0A4P7Y1X5_PSEVE</name>
<proteinExistence type="predicted"/>
<dbReference type="Gene3D" id="3.40.50.10320">
    <property type="entry name" value="LmbE-like"/>
    <property type="match status" value="1"/>
</dbReference>
<evidence type="ECO:0000313" key="3">
    <source>
        <dbReference type="Proteomes" id="UP000298274"/>
    </source>
</evidence>
<evidence type="ECO:0000313" key="2">
    <source>
        <dbReference type="EMBL" id="QCG64992.1"/>
    </source>
</evidence>
<dbReference type="InterPro" id="IPR024078">
    <property type="entry name" value="LmbE-like_dom_sf"/>
</dbReference>
<dbReference type="Proteomes" id="UP000298274">
    <property type="component" value="Chromosome"/>
</dbReference>
<keyword evidence="1" id="KW-1133">Transmembrane helix</keyword>
<keyword evidence="1" id="KW-0812">Transmembrane</keyword>
<feature type="transmembrane region" description="Helical" evidence="1">
    <location>
        <begin position="20"/>
        <end position="48"/>
    </location>
</feature>
<dbReference type="RefSeq" id="WP_046490749.1">
    <property type="nucleotide sequence ID" value="NZ_CP039631.3"/>
</dbReference>
<accession>A0A4P7Y1X5</accession>
<dbReference type="AlphaFoldDB" id="A0A4P7Y1X5"/>
<reference evidence="3" key="1">
    <citation type="submission" date="2019-04" db="EMBL/GenBank/DDBJ databases">
        <title>Complete genome sequence of Pseudomonas veronii strain PVy, a versatile degrader capable of using multiple contaminants as sole carbon sources.</title>
        <authorList>
            <person name="Lopez-Echartea E."/>
            <person name="Ridl J."/>
            <person name="Pajer P."/>
            <person name="Strejcek M."/>
            <person name="Suman J."/>
            <person name="Uhlik O."/>
        </authorList>
    </citation>
    <scope>NUCLEOTIDE SEQUENCE [LARGE SCALE GENOMIC DNA]</scope>
    <source>
        <strain evidence="3">Pvy</strain>
    </source>
</reference>
<dbReference type="SUPFAM" id="SSF102588">
    <property type="entry name" value="LmbE-like"/>
    <property type="match status" value="1"/>
</dbReference>
<evidence type="ECO:0000256" key="1">
    <source>
        <dbReference type="SAM" id="Phobius"/>
    </source>
</evidence>
<protein>
    <submittedName>
        <fullName evidence="2">PIG-L family deacetylase</fullName>
    </submittedName>
</protein>
<dbReference type="Pfam" id="PF02585">
    <property type="entry name" value="PIG-L"/>
    <property type="match status" value="1"/>
</dbReference>
<keyword evidence="1" id="KW-0472">Membrane</keyword>
<organism evidence="2 3">
    <name type="scientific">Pseudomonas veronii</name>
    <dbReference type="NCBI Taxonomy" id="76761"/>
    <lineage>
        <taxon>Bacteria</taxon>
        <taxon>Pseudomonadati</taxon>
        <taxon>Pseudomonadota</taxon>
        <taxon>Gammaproteobacteria</taxon>
        <taxon>Pseudomonadales</taxon>
        <taxon>Pseudomonadaceae</taxon>
        <taxon>Pseudomonas</taxon>
    </lineage>
</organism>
<dbReference type="InterPro" id="IPR003737">
    <property type="entry name" value="GlcNAc_PI_deacetylase-related"/>
</dbReference>
<gene>
    <name evidence="2" type="ORF">E4167_05475</name>
</gene>